<keyword evidence="2" id="KW-1185">Reference proteome</keyword>
<name>A0ACD5U3I4_AVESA</name>
<accession>A0ACD5U3I4</accession>
<dbReference type="EnsemblPlants" id="AVESA.00010b.r2.1DG0170770.1">
    <property type="protein sequence ID" value="AVESA.00010b.r2.1DG0170770.1.CDS.1"/>
    <property type="gene ID" value="AVESA.00010b.r2.1DG0170770"/>
</dbReference>
<reference evidence="1" key="2">
    <citation type="submission" date="2025-09" db="UniProtKB">
        <authorList>
            <consortium name="EnsemblPlants"/>
        </authorList>
    </citation>
    <scope>IDENTIFICATION</scope>
</reference>
<proteinExistence type="predicted"/>
<sequence>MCSSRANTRTVVAGSKKTHMDIALSAVASELVSRLVSYAISKFRERACLYLSREQNLESLRRLLLRIHAVVEEAEGRYIANSRMLAQLRMLTEAIYQGYHVLDTYGPLEQIGFRAQIEVSGSDTINFSGFSSSSTAVGREVQSALQKLEAATGEMTEFIALLTGCERMSRNPYSPYLHIDNFMFGRQVERQHVINVLMQDSYLLNKVPTVLPIIGGCRVGKKTFAWSVCSDERIRSRFSSIIHVNGCEIRTIDHRRFSNVRTLVIVELQSDDVDDKEWYEFHSLLLTLTGAGSKVVIISRFERLARFGTVNLVRINSLSQEEYSYLFKVLSFGSSDPADHPRLALIGKELATMMKGSLVHLSVYSSMLRSNLNVQFWIRVLKLYRAVMEANLSISGEHPRALLDRGSTVDITAFSPSSSSSRLRLLVGGKHSSGPGELPRMTFGDIIAGSVVLPMKFELVWESRLPPYTVISATCVAEKPEHPASPRMKRRRLGMSQ</sequence>
<organism evidence="1 2">
    <name type="scientific">Avena sativa</name>
    <name type="common">Oat</name>
    <dbReference type="NCBI Taxonomy" id="4498"/>
    <lineage>
        <taxon>Eukaryota</taxon>
        <taxon>Viridiplantae</taxon>
        <taxon>Streptophyta</taxon>
        <taxon>Embryophyta</taxon>
        <taxon>Tracheophyta</taxon>
        <taxon>Spermatophyta</taxon>
        <taxon>Magnoliopsida</taxon>
        <taxon>Liliopsida</taxon>
        <taxon>Poales</taxon>
        <taxon>Poaceae</taxon>
        <taxon>BOP clade</taxon>
        <taxon>Pooideae</taxon>
        <taxon>Poodae</taxon>
        <taxon>Poeae</taxon>
        <taxon>Poeae Chloroplast Group 1 (Aveneae type)</taxon>
        <taxon>Aveninae</taxon>
        <taxon>Avena</taxon>
    </lineage>
</organism>
<evidence type="ECO:0000313" key="2">
    <source>
        <dbReference type="Proteomes" id="UP001732700"/>
    </source>
</evidence>
<protein>
    <submittedName>
        <fullName evidence="1">Uncharacterized protein</fullName>
    </submittedName>
</protein>
<evidence type="ECO:0000313" key="1">
    <source>
        <dbReference type="EnsemblPlants" id="AVESA.00010b.r2.1DG0170770.1.CDS.1"/>
    </source>
</evidence>
<reference evidence="1" key="1">
    <citation type="submission" date="2021-05" db="EMBL/GenBank/DDBJ databases">
        <authorList>
            <person name="Scholz U."/>
            <person name="Mascher M."/>
            <person name="Fiebig A."/>
        </authorList>
    </citation>
    <scope>NUCLEOTIDE SEQUENCE [LARGE SCALE GENOMIC DNA]</scope>
</reference>
<dbReference type="Proteomes" id="UP001732700">
    <property type="component" value="Chromosome 1D"/>
</dbReference>